<reference evidence="4 5" key="1">
    <citation type="submission" date="2016-12" db="EMBL/GenBank/DDBJ databases">
        <title>Trade-off between light-utilization and light-protection in marine flavobacteria.</title>
        <authorList>
            <person name="Kumagai Y."/>
            <person name="Yoshizawa S."/>
            <person name="Kogure K."/>
            <person name="Iwasaki W."/>
        </authorList>
    </citation>
    <scope>NUCLEOTIDE SEQUENCE [LARGE SCALE GENOMIC DNA]</scope>
    <source>
        <strain evidence="4 5">NBRC 108759</strain>
    </source>
</reference>
<name>A0A2S7WQS4_9FLAO</name>
<dbReference type="OrthoDB" id="1118393at2"/>
<organism evidence="4 5">
    <name type="scientific">Polaribacter porphyrae</name>
    <dbReference type="NCBI Taxonomy" id="1137780"/>
    <lineage>
        <taxon>Bacteria</taxon>
        <taxon>Pseudomonadati</taxon>
        <taxon>Bacteroidota</taxon>
        <taxon>Flavobacteriia</taxon>
        <taxon>Flavobacteriales</taxon>
        <taxon>Flavobacteriaceae</taxon>
    </lineage>
</organism>
<feature type="transmembrane region" description="Helical" evidence="2">
    <location>
        <begin position="21"/>
        <end position="40"/>
    </location>
</feature>
<protein>
    <recommendedName>
        <fullName evidence="3">HTH LytTR-type domain-containing protein</fullName>
    </recommendedName>
</protein>
<gene>
    <name evidence="4" type="ORF">BTO18_12645</name>
</gene>
<dbReference type="RefSeq" id="WP_105016565.1">
    <property type="nucleotide sequence ID" value="NZ_MSCN01000001.1"/>
</dbReference>
<sequence>MLKSLNNWLQKPYYFNPSIKFKFKLSLVFGFLVFLFLYLFQPFTLSTFKNYIFVYTLSIGIITFVGNFTILNVLPLLFKNYFNEDNWTIGRNIVLIFIVILSLGSILWYNGYLFKLNKGIPHISYLTFIYYSFLVGTFPILFGLYLNEKILREKREYKAKEINAQKNSVNKKIEIVEINETVHIKSKNKNEELEFIINDLIYITSQGNYTSFFIKNNNNELEEKVLRITLNKTVEHLKKYSNIVRCHKSYIINTNYITKVSGNARGYLLQSDLISFNIPVSRSFSKTSITDLLKQ</sequence>
<keyword evidence="2" id="KW-0472">Membrane</keyword>
<feature type="coiled-coil region" evidence="1">
    <location>
        <begin position="147"/>
        <end position="179"/>
    </location>
</feature>
<dbReference type="InterPro" id="IPR007492">
    <property type="entry name" value="LytTR_DNA-bd_dom"/>
</dbReference>
<dbReference type="EMBL" id="MSCN01000001">
    <property type="protein sequence ID" value="PQJ79968.1"/>
    <property type="molecule type" value="Genomic_DNA"/>
</dbReference>
<keyword evidence="5" id="KW-1185">Reference proteome</keyword>
<dbReference type="GO" id="GO:0003677">
    <property type="term" value="F:DNA binding"/>
    <property type="evidence" value="ECO:0007669"/>
    <property type="project" value="InterPro"/>
</dbReference>
<feature type="domain" description="HTH LytTR-type" evidence="3">
    <location>
        <begin position="238"/>
        <end position="295"/>
    </location>
</feature>
<evidence type="ECO:0000313" key="5">
    <source>
        <dbReference type="Proteomes" id="UP000238882"/>
    </source>
</evidence>
<comment type="caution">
    <text evidence="4">The sequence shown here is derived from an EMBL/GenBank/DDBJ whole genome shotgun (WGS) entry which is preliminary data.</text>
</comment>
<keyword evidence="2" id="KW-1133">Transmembrane helix</keyword>
<evidence type="ECO:0000256" key="1">
    <source>
        <dbReference type="SAM" id="Coils"/>
    </source>
</evidence>
<dbReference type="PROSITE" id="PS50930">
    <property type="entry name" value="HTH_LYTTR"/>
    <property type="match status" value="1"/>
</dbReference>
<dbReference type="Proteomes" id="UP000238882">
    <property type="component" value="Unassembled WGS sequence"/>
</dbReference>
<proteinExistence type="predicted"/>
<feature type="transmembrane region" description="Helical" evidence="2">
    <location>
        <begin position="52"/>
        <end position="77"/>
    </location>
</feature>
<dbReference type="SMART" id="SM00850">
    <property type="entry name" value="LytTR"/>
    <property type="match status" value="1"/>
</dbReference>
<dbReference type="Gene3D" id="2.40.50.1020">
    <property type="entry name" value="LytTr DNA-binding domain"/>
    <property type="match status" value="1"/>
</dbReference>
<feature type="transmembrane region" description="Helical" evidence="2">
    <location>
        <begin position="89"/>
        <end position="108"/>
    </location>
</feature>
<evidence type="ECO:0000256" key="2">
    <source>
        <dbReference type="SAM" id="Phobius"/>
    </source>
</evidence>
<keyword evidence="2" id="KW-0812">Transmembrane</keyword>
<dbReference type="AlphaFoldDB" id="A0A2S7WQS4"/>
<feature type="transmembrane region" description="Helical" evidence="2">
    <location>
        <begin position="128"/>
        <end position="146"/>
    </location>
</feature>
<evidence type="ECO:0000259" key="3">
    <source>
        <dbReference type="PROSITE" id="PS50930"/>
    </source>
</evidence>
<dbReference type="Pfam" id="PF04397">
    <property type="entry name" value="LytTR"/>
    <property type="match status" value="1"/>
</dbReference>
<evidence type="ECO:0000313" key="4">
    <source>
        <dbReference type="EMBL" id="PQJ79968.1"/>
    </source>
</evidence>
<keyword evidence="1" id="KW-0175">Coiled coil</keyword>
<accession>A0A2S7WQS4</accession>